<dbReference type="Proteomes" id="UP000043699">
    <property type="component" value="Unassembled WGS sequence"/>
</dbReference>
<gene>
    <name evidence="2" type="primary">yhfK_2</name>
    <name evidence="2" type="ORF">BN1080_01591</name>
</gene>
<dbReference type="CDD" id="cd05243">
    <property type="entry name" value="SDR_a5"/>
    <property type="match status" value="1"/>
</dbReference>
<evidence type="ECO:0000259" key="1">
    <source>
        <dbReference type="Pfam" id="PF13460"/>
    </source>
</evidence>
<dbReference type="STRING" id="1499687.BN1080_01591"/>
<sequence length="214" mass="23031">MKVLVVGANGQIGRHFVKLLADSPEHTPIAMIRVEEQISYFNSLNVETVVTSLEGTVEEIAAAMDGCDAVVFTAGSGGGTGADKTLLIDLDGAAKTIEAASQTGTDRFLMVSAIHADRRDMWGDDIAPYYVAKHHADNILRASGLTYTIIRPGLLTNDPGTGRIKATEYVDAGPIPREDVAKVLLHSLNNLHVFNKTFEIISGDDEIEEALNRL</sequence>
<evidence type="ECO:0000313" key="2">
    <source>
        <dbReference type="EMBL" id="CEG22658.1"/>
    </source>
</evidence>
<dbReference type="Pfam" id="PF13460">
    <property type="entry name" value="NAD_binding_10"/>
    <property type="match status" value="1"/>
</dbReference>
<dbReference type="Gene3D" id="3.40.50.720">
    <property type="entry name" value="NAD(P)-binding Rossmann-like Domain"/>
    <property type="match status" value="1"/>
</dbReference>
<dbReference type="EMBL" id="CCXS01000001">
    <property type="protein sequence ID" value="CEG22658.1"/>
    <property type="molecule type" value="Genomic_DNA"/>
</dbReference>
<organism evidence="2 3">
    <name type="scientific">Planococcus massiliensis</name>
    <dbReference type="NCBI Taxonomy" id="1499687"/>
    <lineage>
        <taxon>Bacteria</taxon>
        <taxon>Bacillati</taxon>
        <taxon>Bacillota</taxon>
        <taxon>Bacilli</taxon>
        <taxon>Bacillales</taxon>
        <taxon>Caryophanaceae</taxon>
        <taxon>Planococcus</taxon>
    </lineage>
</organism>
<dbReference type="PANTHER" id="PTHR15020:SF50">
    <property type="entry name" value="UPF0659 PROTEIN YMR090W"/>
    <property type="match status" value="1"/>
</dbReference>
<accession>A0A098EK37</accession>
<name>A0A098EK37_9BACL</name>
<dbReference type="OrthoDB" id="9803892at2"/>
<proteinExistence type="predicted"/>
<protein>
    <submittedName>
        <fullName evidence="2">Putative sugar epimerase YhfK</fullName>
    </submittedName>
</protein>
<reference evidence="2 3" key="1">
    <citation type="submission" date="2014-09" db="EMBL/GenBank/DDBJ databases">
        <authorList>
            <person name="Urmite Genomes Urmite Genomes"/>
        </authorList>
    </citation>
    <scope>NUCLEOTIDE SEQUENCE [LARGE SCALE GENOMIC DNA]</scope>
    <source>
        <strain evidence="2 3">ES2</strain>
    </source>
</reference>
<dbReference type="RefSeq" id="WP_052651450.1">
    <property type="nucleotide sequence ID" value="NZ_CCXS01000001.1"/>
</dbReference>
<dbReference type="InterPro" id="IPR016040">
    <property type="entry name" value="NAD(P)-bd_dom"/>
</dbReference>
<dbReference type="AlphaFoldDB" id="A0A098EK37"/>
<dbReference type="SUPFAM" id="SSF51735">
    <property type="entry name" value="NAD(P)-binding Rossmann-fold domains"/>
    <property type="match status" value="1"/>
</dbReference>
<evidence type="ECO:0000313" key="3">
    <source>
        <dbReference type="Proteomes" id="UP000043699"/>
    </source>
</evidence>
<feature type="domain" description="NAD(P)-binding" evidence="1">
    <location>
        <begin position="7"/>
        <end position="190"/>
    </location>
</feature>
<keyword evidence="3" id="KW-1185">Reference proteome</keyword>
<dbReference type="InterPro" id="IPR036291">
    <property type="entry name" value="NAD(P)-bd_dom_sf"/>
</dbReference>
<dbReference type="PANTHER" id="PTHR15020">
    <property type="entry name" value="FLAVIN REDUCTASE-RELATED"/>
    <property type="match status" value="1"/>
</dbReference>